<feature type="chain" id="PRO_5014122432" description="Extracellular membrane protein CFEM domain-containing protein" evidence="1">
    <location>
        <begin position="19"/>
        <end position="147"/>
    </location>
</feature>
<dbReference type="AlphaFoldDB" id="A0A2I1C7K7"/>
<accession>A0A2I1C7K7</accession>
<dbReference type="OMA" id="INCICQS"/>
<organism evidence="2 3">
    <name type="scientific">Aspergillus novofumigatus (strain IBT 16806)</name>
    <dbReference type="NCBI Taxonomy" id="1392255"/>
    <lineage>
        <taxon>Eukaryota</taxon>
        <taxon>Fungi</taxon>
        <taxon>Dikarya</taxon>
        <taxon>Ascomycota</taxon>
        <taxon>Pezizomycotina</taxon>
        <taxon>Eurotiomycetes</taxon>
        <taxon>Eurotiomycetidae</taxon>
        <taxon>Eurotiales</taxon>
        <taxon>Aspergillaceae</taxon>
        <taxon>Aspergillus</taxon>
        <taxon>Aspergillus subgen. Fumigati</taxon>
    </lineage>
</organism>
<dbReference type="VEuPathDB" id="FungiDB:P174DRAFT_440852"/>
<keyword evidence="3" id="KW-1185">Reference proteome</keyword>
<reference evidence="3" key="1">
    <citation type="journal article" date="2018" name="Proc. Natl. Acad. Sci. U.S.A.">
        <title>Linking secondary metabolites to gene clusters through genome sequencing of six diverse Aspergillus species.</title>
        <authorList>
            <person name="Kaerboelling I."/>
            <person name="Vesth T.C."/>
            <person name="Frisvad J.C."/>
            <person name="Nybo J.L."/>
            <person name="Theobald S."/>
            <person name="Kuo A."/>
            <person name="Bowyer P."/>
            <person name="Matsuda Y."/>
            <person name="Mondo S."/>
            <person name="Lyhne E.K."/>
            <person name="Kogle M.E."/>
            <person name="Clum A."/>
            <person name="Lipzen A."/>
            <person name="Salamov A."/>
            <person name="Ngan C.Y."/>
            <person name="Daum C."/>
            <person name="Chiniquy J."/>
            <person name="Barry K."/>
            <person name="LaButti K."/>
            <person name="Haridas S."/>
            <person name="Simmons B.A."/>
            <person name="Magnuson J.K."/>
            <person name="Mortensen U.H."/>
            <person name="Larsen T.O."/>
            <person name="Grigoriev I.V."/>
            <person name="Baker S.E."/>
            <person name="Andersen M.R."/>
        </authorList>
    </citation>
    <scope>NUCLEOTIDE SEQUENCE [LARGE SCALE GENOMIC DNA]</scope>
    <source>
        <strain evidence="3">IBT 16806</strain>
    </source>
</reference>
<evidence type="ECO:0008006" key="4">
    <source>
        <dbReference type="Google" id="ProtNLM"/>
    </source>
</evidence>
<name>A0A2I1C7K7_ASPN1</name>
<evidence type="ECO:0000256" key="1">
    <source>
        <dbReference type="SAM" id="SignalP"/>
    </source>
</evidence>
<dbReference type="OrthoDB" id="4425669at2759"/>
<protein>
    <recommendedName>
        <fullName evidence="4">Extracellular membrane protein CFEM domain-containing protein</fullName>
    </recommendedName>
</protein>
<dbReference type="EMBL" id="MSZS01000004">
    <property type="protein sequence ID" value="PKX93576.1"/>
    <property type="molecule type" value="Genomic_DNA"/>
</dbReference>
<proteinExistence type="predicted"/>
<dbReference type="GeneID" id="36534482"/>
<gene>
    <name evidence="2" type="ORF">P174DRAFT_440852</name>
</gene>
<sequence length="147" mass="15188">MRSIFFLLFLTFSATVLAGSSISYNKWVNSLPSCMQPCFNTFFTNIAQAKCGKGASSSTKPSDINCICQSGSFTSSDGYAPSIADCASVLCPDAASQLQTVLGSYTQLCLSQVNSDGTVPSLGSTTPLSGLDAILVSGGIGLLQCVL</sequence>
<dbReference type="Proteomes" id="UP000234474">
    <property type="component" value="Unassembled WGS sequence"/>
</dbReference>
<keyword evidence="1" id="KW-0732">Signal</keyword>
<evidence type="ECO:0000313" key="3">
    <source>
        <dbReference type="Proteomes" id="UP000234474"/>
    </source>
</evidence>
<evidence type="ECO:0000313" key="2">
    <source>
        <dbReference type="EMBL" id="PKX93576.1"/>
    </source>
</evidence>
<feature type="signal peptide" evidence="1">
    <location>
        <begin position="1"/>
        <end position="18"/>
    </location>
</feature>
<dbReference type="RefSeq" id="XP_024682171.1">
    <property type="nucleotide sequence ID" value="XM_024827157.1"/>
</dbReference>
<comment type="caution">
    <text evidence="2">The sequence shown here is derived from an EMBL/GenBank/DDBJ whole genome shotgun (WGS) entry which is preliminary data.</text>
</comment>